<evidence type="ECO:0000313" key="2">
    <source>
        <dbReference type="EMBL" id="RAK54540.1"/>
    </source>
</evidence>
<name>A0A328AIE0_9CAUL</name>
<proteinExistence type="predicted"/>
<gene>
    <name evidence="2" type="ORF">DJ017_08400</name>
</gene>
<dbReference type="EMBL" id="QFYQ01000001">
    <property type="protein sequence ID" value="RAK54540.1"/>
    <property type="molecule type" value="Genomic_DNA"/>
</dbReference>
<keyword evidence="1" id="KW-1133">Transmembrane helix</keyword>
<evidence type="ECO:0000313" key="3">
    <source>
        <dbReference type="Proteomes" id="UP000249254"/>
    </source>
</evidence>
<protein>
    <submittedName>
        <fullName evidence="2">Uncharacterized protein</fullName>
    </submittedName>
</protein>
<reference evidence="3" key="1">
    <citation type="submission" date="2018-05" db="EMBL/GenBank/DDBJ databases">
        <authorList>
            <person name="Li X."/>
        </authorList>
    </citation>
    <scope>NUCLEOTIDE SEQUENCE [LARGE SCALE GENOMIC DNA]</scope>
    <source>
        <strain evidence="3">LX32</strain>
    </source>
</reference>
<organism evidence="2 3">
    <name type="scientific">Phenylobacterium soli</name>
    <dbReference type="NCBI Taxonomy" id="2170551"/>
    <lineage>
        <taxon>Bacteria</taxon>
        <taxon>Pseudomonadati</taxon>
        <taxon>Pseudomonadota</taxon>
        <taxon>Alphaproteobacteria</taxon>
        <taxon>Caulobacterales</taxon>
        <taxon>Caulobacteraceae</taxon>
        <taxon>Phenylobacterium</taxon>
    </lineage>
</organism>
<keyword evidence="3" id="KW-1185">Reference proteome</keyword>
<dbReference type="AlphaFoldDB" id="A0A328AIE0"/>
<evidence type="ECO:0000256" key="1">
    <source>
        <dbReference type="SAM" id="Phobius"/>
    </source>
</evidence>
<keyword evidence="1" id="KW-0812">Transmembrane</keyword>
<keyword evidence="1" id="KW-0472">Membrane</keyword>
<sequence>MTASLSKAFTSPLVGQAATGVAVALAVALAVVSARDARREAELRGQLASLTEASARASQTWRAELAGCHTEAARRSPAEGAITRVIQPGEDMATRLASQGPAGIDVCARMEAADAAVLASLGNR</sequence>
<feature type="transmembrane region" description="Helical" evidence="1">
    <location>
        <begin position="13"/>
        <end position="34"/>
    </location>
</feature>
<comment type="caution">
    <text evidence="2">The sequence shown here is derived from an EMBL/GenBank/DDBJ whole genome shotgun (WGS) entry which is preliminary data.</text>
</comment>
<dbReference type="Proteomes" id="UP000249254">
    <property type="component" value="Unassembled WGS sequence"/>
</dbReference>
<dbReference type="RefSeq" id="WP_111528291.1">
    <property type="nucleotide sequence ID" value="NZ_QFYQ01000001.1"/>
</dbReference>
<accession>A0A328AIE0</accession>